<dbReference type="OMA" id="PEYYVPR"/>
<reference evidence="7 8" key="1">
    <citation type="submission" date="2016-03" db="EMBL/GenBank/DDBJ databases">
        <authorList>
            <person name="Devillers H."/>
        </authorList>
    </citation>
    <scope>NUCLEOTIDE SEQUENCE [LARGE SCALE GENOMIC DNA]</scope>
    <source>
        <strain evidence="7">CBS 6772</strain>
    </source>
</reference>
<dbReference type="PANTHER" id="PTHR43851">
    <property type="match status" value="1"/>
</dbReference>
<sequence length="550" mass="62459">MASRRSLYHAVCLASSAKEVIKGSLSTGCESFNLWVETSTLTRPILSQYQWFYDPEWEKAKKLSDDLRAKAKPKSPKGKQSHKKSVRHYSTSVKRKQDLLHDQQNTEKQEMESSEVPSSRISRLFHYGSLAAGVGLSAATEGLGQVVRGQNPTFKSLILSDANIERITKKFSKMRGAALKIGQMMSFQDENVLPKELYVILSRVQNCANYMPQRQLDRVMARELGNEWETKFAYFNKIPLAAASIGQVHEAQLHSGEEVVVKVQYPGVKDSIDSDLNNLLMFLTASRLLPRGLFLDKTVANARTELKWECDYVREANALKKYESLVKNDPVFTVPHVFSDLSTDNIITMTKMQGIEITKLPKNTPQSTRDFICENIMRLCLQEIAEFRYMQTDPNWANFLFNASSKQIELLDFGASRSYPEDFILKYRKMLTLGTKHDREGIALISKDLGYLTGLESKAMIDAHVDSVMALAEPFTGSEESIFDFSEQTVTDRIRGNIGLMLKERLCPPPEETYSLHRKFSGVFLLCARMKSKVHLAKLFKEHFALDLNN</sequence>
<feature type="domain" description="ABC1 atypical kinase-like" evidence="6">
    <location>
        <begin position="204"/>
        <end position="443"/>
    </location>
</feature>
<name>A0A1G4M9J8_LACFM</name>
<keyword evidence="4" id="KW-0067">ATP-binding</keyword>
<keyword evidence="3" id="KW-0547">Nucleotide-binding</keyword>
<dbReference type="GO" id="GO:0006744">
    <property type="term" value="P:ubiquinone biosynthetic process"/>
    <property type="evidence" value="ECO:0007669"/>
    <property type="project" value="TreeGrafter"/>
</dbReference>
<evidence type="ECO:0000256" key="1">
    <source>
        <dbReference type="ARBA" id="ARBA00009670"/>
    </source>
</evidence>
<evidence type="ECO:0000256" key="4">
    <source>
        <dbReference type="ARBA" id="ARBA00022840"/>
    </source>
</evidence>
<dbReference type="InterPro" id="IPR051409">
    <property type="entry name" value="Atypical_kinase_ADCK"/>
</dbReference>
<evidence type="ECO:0000313" key="8">
    <source>
        <dbReference type="Proteomes" id="UP000190831"/>
    </source>
</evidence>
<keyword evidence="2" id="KW-0808">Transferase</keyword>
<dbReference type="AlphaFoldDB" id="A0A1G4M9J8"/>
<dbReference type="Proteomes" id="UP000190831">
    <property type="component" value="Chromosome C"/>
</dbReference>
<dbReference type="EMBL" id="LT598485">
    <property type="protein sequence ID" value="SCW00549.1"/>
    <property type="molecule type" value="Genomic_DNA"/>
</dbReference>
<evidence type="ECO:0000256" key="3">
    <source>
        <dbReference type="ARBA" id="ARBA00022741"/>
    </source>
</evidence>
<feature type="region of interest" description="Disordered" evidence="5">
    <location>
        <begin position="66"/>
        <end position="117"/>
    </location>
</feature>
<dbReference type="GO" id="GO:0016740">
    <property type="term" value="F:transferase activity"/>
    <property type="evidence" value="ECO:0007669"/>
    <property type="project" value="UniProtKB-KW"/>
</dbReference>
<dbReference type="OrthoDB" id="201153at2759"/>
<evidence type="ECO:0000313" key="7">
    <source>
        <dbReference type="EMBL" id="SCW00549.1"/>
    </source>
</evidence>
<protein>
    <submittedName>
        <fullName evidence="7">LAFE_0C06656g1_1</fullName>
    </submittedName>
</protein>
<feature type="compositionally biased region" description="Basic and acidic residues" evidence="5">
    <location>
        <begin position="95"/>
        <end position="111"/>
    </location>
</feature>
<dbReference type="GO" id="GO:0005524">
    <property type="term" value="F:ATP binding"/>
    <property type="evidence" value="ECO:0007669"/>
    <property type="project" value="UniProtKB-KW"/>
</dbReference>
<comment type="similarity">
    <text evidence="1">Belongs to the protein kinase superfamily. ADCK protein kinase family.</text>
</comment>
<dbReference type="PANTHER" id="PTHR43851:SF3">
    <property type="entry name" value="COENZYME Q8"/>
    <property type="match status" value="1"/>
</dbReference>
<dbReference type="InterPro" id="IPR011009">
    <property type="entry name" value="Kinase-like_dom_sf"/>
</dbReference>
<organism evidence="7 8">
    <name type="scientific">Lachancea fermentati</name>
    <name type="common">Zygosaccharomyces fermentati</name>
    <dbReference type="NCBI Taxonomy" id="4955"/>
    <lineage>
        <taxon>Eukaryota</taxon>
        <taxon>Fungi</taxon>
        <taxon>Dikarya</taxon>
        <taxon>Ascomycota</taxon>
        <taxon>Saccharomycotina</taxon>
        <taxon>Saccharomycetes</taxon>
        <taxon>Saccharomycetales</taxon>
        <taxon>Saccharomycetaceae</taxon>
        <taxon>Lachancea</taxon>
    </lineage>
</organism>
<evidence type="ECO:0000256" key="5">
    <source>
        <dbReference type="SAM" id="MobiDB-lite"/>
    </source>
</evidence>
<evidence type="ECO:0000259" key="6">
    <source>
        <dbReference type="Pfam" id="PF03109"/>
    </source>
</evidence>
<dbReference type="CDD" id="cd13970">
    <property type="entry name" value="ABC1_ADCK3"/>
    <property type="match status" value="1"/>
</dbReference>
<evidence type="ECO:0000256" key="2">
    <source>
        <dbReference type="ARBA" id="ARBA00022679"/>
    </source>
</evidence>
<feature type="compositionally biased region" description="Basic residues" evidence="5">
    <location>
        <begin position="70"/>
        <end position="87"/>
    </location>
</feature>
<gene>
    <name evidence="7" type="ORF">LAFE_0C06656G</name>
</gene>
<dbReference type="InterPro" id="IPR004147">
    <property type="entry name" value="ABC1_dom"/>
</dbReference>
<dbReference type="SUPFAM" id="SSF56112">
    <property type="entry name" value="Protein kinase-like (PK-like)"/>
    <property type="match status" value="1"/>
</dbReference>
<proteinExistence type="inferred from homology"/>
<dbReference type="STRING" id="4955.A0A1G4M9J8"/>
<dbReference type="Pfam" id="PF03109">
    <property type="entry name" value="ABC1"/>
    <property type="match status" value="1"/>
</dbReference>
<keyword evidence="8" id="KW-1185">Reference proteome</keyword>
<accession>A0A1G4M9J8</accession>
<dbReference type="InterPro" id="IPR034646">
    <property type="entry name" value="ADCK3_dom"/>
</dbReference>